<dbReference type="Proteomes" id="UP000295509">
    <property type="component" value="Unassembled WGS sequence"/>
</dbReference>
<evidence type="ECO:0000313" key="3">
    <source>
        <dbReference type="EMBL" id="TDY32262.1"/>
    </source>
</evidence>
<sequence>MSDLLDEYPMLIFALEIFLALSLVVFIVVWTSSGKKKLARQQEQLRQQAQQAQNAQRAPGAQAPTQQPPRG</sequence>
<feature type="compositionally biased region" description="Low complexity" evidence="1">
    <location>
        <begin position="41"/>
        <end position="65"/>
    </location>
</feature>
<comment type="caution">
    <text evidence="3">The sequence shown here is derived from an EMBL/GenBank/DDBJ whole genome shotgun (WGS) entry which is preliminary data.</text>
</comment>
<feature type="region of interest" description="Disordered" evidence="1">
    <location>
        <begin position="40"/>
        <end position="71"/>
    </location>
</feature>
<keyword evidence="2" id="KW-0472">Membrane</keyword>
<evidence type="ECO:0008006" key="5">
    <source>
        <dbReference type="Google" id="ProtNLM"/>
    </source>
</evidence>
<accession>A0A4R8KRA8</accession>
<dbReference type="AlphaFoldDB" id="A0A4R8KRA8"/>
<protein>
    <recommendedName>
        <fullName evidence="5">Transmembrane protein</fullName>
    </recommendedName>
</protein>
<gene>
    <name evidence="3" type="ORF">BX592_1507</name>
</gene>
<evidence type="ECO:0000313" key="4">
    <source>
        <dbReference type="Proteomes" id="UP000295509"/>
    </source>
</evidence>
<organism evidence="3 4">
    <name type="scientific">Paraburkholderia rhizosphaerae</name>
    <dbReference type="NCBI Taxonomy" id="480658"/>
    <lineage>
        <taxon>Bacteria</taxon>
        <taxon>Pseudomonadati</taxon>
        <taxon>Pseudomonadota</taxon>
        <taxon>Betaproteobacteria</taxon>
        <taxon>Burkholderiales</taxon>
        <taxon>Burkholderiaceae</taxon>
        <taxon>Paraburkholderia</taxon>
    </lineage>
</organism>
<evidence type="ECO:0000256" key="2">
    <source>
        <dbReference type="SAM" id="Phobius"/>
    </source>
</evidence>
<name>A0A4R8KRA8_9BURK</name>
<keyword evidence="2" id="KW-0812">Transmembrane</keyword>
<evidence type="ECO:0000256" key="1">
    <source>
        <dbReference type="SAM" id="MobiDB-lite"/>
    </source>
</evidence>
<proteinExistence type="predicted"/>
<dbReference type="EMBL" id="SORE01000050">
    <property type="protein sequence ID" value="TDY32262.1"/>
    <property type="molecule type" value="Genomic_DNA"/>
</dbReference>
<keyword evidence="2" id="KW-1133">Transmembrane helix</keyword>
<reference evidence="3 4" key="1">
    <citation type="submission" date="2019-03" db="EMBL/GenBank/DDBJ databases">
        <title>Genomic Encyclopedia of Type Strains, Phase III (KMG-III): the genomes of soil and plant-associated and newly described type strains.</title>
        <authorList>
            <person name="Whitman W."/>
        </authorList>
    </citation>
    <scope>NUCLEOTIDE SEQUENCE [LARGE SCALE GENOMIC DNA]</scope>
    <source>
        <strain evidence="3 4">LMG 29544</strain>
    </source>
</reference>
<feature type="transmembrane region" description="Helical" evidence="2">
    <location>
        <begin position="12"/>
        <end position="31"/>
    </location>
</feature>
<dbReference type="OrthoDB" id="8970902at2"/>
<keyword evidence="4" id="KW-1185">Reference proteome</keyword>